<name>A0A967B261_9MICO</name>
<dbReference type="CDD" id="cd03214">
    <property type="entry name" value="ABC_Iron-Siderophores_B12_Hemin"/>
    <property type="match status" value="1"/>
</dbReference>
<accession>A0A967B261</accession>
<dbReference type="InterPro" id="IPR027417">
    <property type="entry name" value="P-loop_NTPase"/>
</dbReference>
<dbReference type="GO" id="GO:0005886">
    <property type="term" value="C:plasma membrane"/>
    <property type="evidence" value="ECO:0007669"/>
    <property type="project" value="UniProtKB-SubCell"/>
</dbReference>
<dbReference type="Gene3D" id="3.40.50.300">
    <property type="entry name" value="P-loop containing nucleotide triphosphate hydrolases"/>
    <property type="match status" value="1"/>
</dbReference>
<evidence type="ECO:0000256" key="8">
    <source>
        <dbReference type="ARBA" id="ARBA00023065"/>
    </source>
</evidence>
<comment type="caution">
    <text evidence="11">The sequence shown here is derived from an EMBL/GenBank/DDBJ whole genome shotgun (WGS) entry which is preliminary data.</text>
</comment>
<dbReference type="PANTHER" id="PTHR42771:SF2">
    <property type="entry name" value="IRON(3+)-HYDROXAMATE IMPORT ATP-BINDING PROTEIN FHUC"/>
    <property type="match status" value="1"/>
</dbReference>
<dbReference type="GO" id="GO:0005524">
    <property type="term" value="F:ATP binding"/>
    <property type="evidence" value="ECO:0007669"/>
    <property type="project" value="UniProtKB-KW"/>
</dbReference>
<evidence type="ECO:0000256" key="6">
    <source>
        <dbReference type="ARBA" id="ARBA00022840"/>
    </source>
</evidence>
<comment type="subcellular location">
    <subcellularLocation>
        <location evidence="1">Cell membrane</location>
        <topology evidence="1">Peripheral membrane protein</topology>
    </subcellularLocation>
</comment>
<evidence type="ECO:0000256" key="3">
    <source>
        <dbReference type="ARBA" id="ARBA00022475"/>
    </source>
</evidence>
<dbReference type="Pfam" id="PF00005">
    <property type="entry name" value="ABC_tran"/>
    <property type="match status" value="1"/>
</dbReference>
<keyword evidence="4" id="KW-0410">Iron transport</keyword>
<dbReference type="AlphaFoldDB" id="A0A967B261"/>
<dbReference type="Proteomes" id="UP000744769">
    <property type="component" value="Unassembled WGS sequence"/>
</dbReference>
<dbReference type="SUPFAM" id="SSF52540">
    <property type="entry name" value="P-loop containing nucleoside triphosphate hydrolases"/>
    <property type="match status" value="1"/>
</dbReference>
<dbReference type="InterPro" id="IPR003593">
    <property type="entry name" value="AAA+_ATPase"/>
</dbReference>
<organism evidence="11 12">
    <name type="scientific">Metallococcus carri</name>
    <dbReference type="NCBI Taxonomy" id="1656884"/>
    <lineage>
        <taxon>Bacteria</taxon>
        <taxon>Bacillati</taxon>
        <taxon>Actinomycetota</taxon>
        <taxon>Actinomycetes</taxon>
        <taxon>Micrococcales</taxon>
        <taxon>Dermacoccaceae</taxon>
        <taxon>Metallococcus</taxon>
    </lineage>
</organism>
<evidence type="ECO:0000256" key="7">
    <source>
        <dbReference type="ARBA" id="ARBA00023004"/>
    </source>
</evidence>
<evidence type="ECO:0000256" key="5">
    <source>
        <dbReference type="ARBA" id="ARBA00022741"/>
    </source>
</evidence>
<dbReference type="FunFam" id="3.40.50.300:FF:000134">
    <property type="entry name" value="Iron-enterobactin ABC transporter ATP-binding protein"/>
    <property type="match status" value="1"/>
</dbReference>
<dbReference type="RefSeq" id="WP_166197272.1">
    <property type="nucleotide sequence ID" value="NZ_JAAOIV010000009.1"/>
</dbReference>
<evidence type="ECO:0000313" key="12">
    <source>
        <dbReference type="Proteomes" id="UP000744769"/>
    </source>
</evidence>
<reference evidence="11" key="1">
    <citation type="submission" date="2020-03" db="EMBL/GenBank/DDBJ databases">
        <title>Draft sequencing of Calidifontibacter sp. DB0510.</title>
        <authorList>
            <person name="Kim D.-U."/>
        </authorList>
    </citation>
    <scope>NUCLEOTIDE SEQUENCE</scope>
    <source>
        <strain evidence="11">DB0510</strain>
    </source>
</reference>
<evidence type="ECO:0000256" key="2">
    <source>
        <dbReference type="ARBA" id="ARBA00022448"/>
    </source>
</evidence>
<keyword evidence="5" id="KW-0547">Nucleotide-binding</keyword>
<proteinExistence type="predicted"/>
<evidence type="ECO:0000313" key="11">
    <source>
        <dbReference type="EMBL" id="NHN56604.1"/>
    </source>
</evidence>
<dbReference type="GO" id="GO:0016887">
    <property type="term" value="F:ATP hydrolysis activity"/>
    <property type="evidence" value="ECO:0007669"/>
    <property type="project" value="InterPro"/>
</dbReference>
<keyword evidence="2" id="KW-0813">Transport</keyword>
<evidence type="ECO:0000259" key="10">
    <source>
        <dbReference type="PROSITE" id="PS50893"/>
    </source>
</evidence>
<evidence type="ECO:0000256" key="9">
    <source>
        <dbReference type="ARBA" id="ARBA00023136"/>
    </source>
</evidence>
<evidence type="ECO:0000256" key="1">
    <source>
        <dbReference type="ARBA" id="ARBA00004202"/>
    </source>
</evidence>
<protein>
    <submittedName>
        <fullName evidence="11">ABC transporter ATP-binding protein</fullName>
    </submittedName>
</protein>
<dbReference type="PROSITE" id="PS50893">
    <property type="entry name" value="ABC_TRANSPORTER_2"/>
    <property type="match status" value="1"/>
</dbReference>
<feature type="domain" description="ABC transporter" evidence="10">
    <location>
        <begin position="6"/>
        <end position="245"/>
    </location>
</feature>
<dbReference type="EMBL" id="JAAOIV010000009">
    <property type="protein sequence ID" value="NHN56604.1"/>
    <property type="molecule type" value="Genomic_DNA"/>
</dbReference>
<keyword evidence="9" id="KW-0472">Membrane</keyword>
<keyword evidence="8" id="KW-0406">Ion transport</keyword>
<evidence type="ECO:0000256" key="4">
    <source>
        <dbReference type="ARBA" id="ARBA00022496"/>
    </source>
</evidence>
<dbReference type="PANTHER" id="PTHR42771">
    <property type="entry name" value="IRON(3+)-HYDROXAMATE IMPORT ATP-BINDING PROTEIN FHUC"/>
    <property type="match status" value="1"/>
</dbReference>
<gene>
    <name evidence="11" type="ORF">G9U51_12520</name>
</gene>
<dbReference type="InterPro" id="IPR051535">
    <property type="entry name" value="Siderophore_ABC-ATPase"/>
</dbReference>
<dbReference type="SMART" id="SM00382">
    <property type="entry name" value="AAA"/>
    <property type="match status" value="1"/>
</dbReference>
<keyword evidence="7" id="KW-0408">Iron</keyword>
<dbReference type="GO" id="GO:0006826">
    <property type="term" value="P:iron ion transport"/>
    <property type="evidence" value="ECO:0007669"/>
    <property type="project" value="UniProtKB-KW"/>
</dbReference>
<keyword evidence="6 11" id="KW-0067">ATP-binding</keyword>
<keyword evidence="3" id="KW-1003">Cell membrane</keyword>
<sequence length="271" mass="28082">MSPTSVTASDLQLAHGRTDVVRGAGLDLRPGEVTALVGPNGSGKSTLLRGIARLHPLSGGTVQFVADDGSTDAADLSSREVARRIAMLCQQRPVPAGVTVRDAVGFGRYPHRQRFTGRDDDGAAAVDRALATCGLTELADRAVDALSGGQVQRVWLAACLAQDTPVLLLDEPTNHLDLRHQVAVLELLRALATDGAAVGVVLHDLNHAAAIADRVVLLVDGEVVADGTPAQVLTAGRLSDAFGVPVSTGHTADGRLRVDAFGHLRALTATA</sequence>
<keyword evidence="12" id="KW-1185">Reference proteome</keyword>
<dbReference type="InterPro" id="IPR003439">
    <property type="entry name" value="ABC_transporter-like_ATP-bd"/>
</dbReference>